<reference evidence="1" key="1">
    <citation type="journal article" date="2021" name="New Phytol.">
        <title>Evolutionary innovations through gain and loss of genes in the ectomycorrhizal Boletales.</title>
        <authorList>
            <person name="Wu G."/>
            <person name="Miyauchi S."/>
            <person name="Morin E."/>
            <person name="Kuo A."/>
            <person name="Drula E."/>
            <person name="Varga T."/>
            <person name="Kohler A."/>
            <person name="Feng B."/>
            <person name="Cao Y."/>
            <person name="Lipzen A."/>
            <person name="Daum C."/>
            <person name="Hundley H."/>
            <person name="Pangilinan J."/>
            <person name="Johnson J."/>
            <person name="Barry K."/>
            <person name="LaButti K."/>
            <person name="Ng V."/>
            <person name="Ahrendt S."/>
            <person name="Min B."/>
            <person name="Choi I.G."/>
            <person name="Park H."/>
            <person name="Plett J.M."/>
            <person name="Magnuson J."/>
            <person name="Spatafora J.W."/>
            <person name="Nagy L.G."/>
            <person name="Henrissat B."/>
            <person name="Grigoriev I.V."/>
            <person name="Yang Z.L."/>
            <person name="Xu J."/>
            <person name="Martin F.M."/>
        </authorList>
    </citation>
    <scope>NUCLEOTIDE SEQUENCE</scope>
    <source>
        <strain evidence="1">ATCC 28755</strain>
    </source>
</reference>
<gene>
    <name evidence="1" type="ORF">BJ138DRAFT_1100525</name>
</gene>
<organism evidence="1 2">
    <name type="scientific">Hygrophoropsis aurantiaca</name>
    <dbReference type="NCBI Taxonomy" id="72124"/>
    <lineage>
        <taxon>Eukaryota</taxon>
        <taxon>Fungi</taxon>
        <taxon>Dikarya</taxon>
        <taxon>Basidiomycota</taxon>
        <taxon>Agaricomycotina</taxon>
        <taxon>Agaricomycetes</taxon>
        <taxon>Agaricomycetidae</taxon>
        <taxon>Boletales</taxon>
        <taxon>Coniophorineae</taxon>
        <taxon>Hygrophoropsidaceae</taxon>
        <taxon>Hygrophoropsis</taxon>
    </lineage>
</organism>
<evidence type="ECO:0000313" key="2">
    <source>
        <dbReference type="Proteomes" id="UP000790377"/>
    </source>
</evidence>
<evidence type="ECO:0000313" key="1">
    <source>
        <dbReference type="EMBL" id="KAH7912088.1"/>
    </source>
</evidence>
<sequence>MLALRSLQVNGHSSSLGFKQTLAFAASATSYTQTTRYRIRRPFDKSQSASYEPRLPSDPIVTDPSNFTTPDVETNPEDGITGAGSEMQLNVAYSAHGLSKILQPLTITYLELRRITPIVAGLPVPGPHPQMNDLRNPVQNQNQGVQQNIDDIRNQLQDLRDFVQEQIRDVQQNITDTGNQLRTQQAKTHILAAKPTGDPARLEIVPFPTGEDPTTMQDPLPPLINRHAVHTLGRVDRRRYCDGYHPAINVRGERDQVKEIFIAIGCRVDPE</sequence>
<dbReference type="Proteomes" id="UP000790377">
    <property type="component" value="Unassembled WGS sequence"/>
</dbReference>
<proteinExistence type="predicted"/>
<comment type="caution">
    <text evidence="1">The sequence shown here is derived from an EMBL/GenBank/DDBJ whole genome shotgun (WGS) entry which is preliminary data.</text>
</comment>
<protein>
    <submittedName>
        <fullName evidence="1">Uncharacterized protein</fullName>
    </submittedName>
</protein>
<keyword evidence="2" id="KW-1185">Reference proteome</keyword>
<name>A0ACB8AH86_9AGAM</name>
<dbReference type="EMBL" id="MU267659">
    <property type="protein sequence ID" value="KAH7912088.1"/>
    <property type="molecule type" value="Genomic_DNA"/>
</dbReference>
<accession>A0ACB8AH86</accession>